<sequence length="204" mass="23648">MKSCWRELGRAGAGDLVLTCFRHTKIVPRMTSNRRSRREADKLLNDEIIECLNRHRVRDPMNIDDFVCNGADRDTAMESLTKKELLSDSTGLPFIDRAWDEPDDDADTASVQSDTEQTTQEKMDAIRSVIFMLLEHQDIDVKLLRDLRKLQLRIRDQLRCEQDAKTTQTSITIFFSGKLKTIRSAKLKISYNIQQVSFLLDTFY</sequence>
<evidence type="ECO:0000256" key="1">
    <source>
        <dbReference type="SAM" id="MobiDB-lite"/>
    </source>
</evidence>
<gene>
    <name evidence="2" type="ORF">L914_03926</name>
</gene>
<evidence type="ECO:0000313" key="2">
    <source>
        <dbReference type="EMBL" id="ETM52449.1"/>
    </source>
</evidence>
<organism evidence="2">
    <name type="scientific">Phytophthora nicotianae</name>
    <name type="common">Potato buckeye rot agent</name>
    <name type="synonym">Phytophthora parasitica</name>
    <dbReference type="NCBI Taxonomy" id="4792"/>
    <lineage>
        <taxon>Eukaryota</taxon>
        <taxon>Sar</taxon>
        <taxon>Stramenopiles</taxon>
        <taxon>Oomycota</taxon>
        <taxon>Peronosporomycetes</taxon>
        <taxon>Peronosporales</taxon>
        <taxon>Peronosporaceae</taxon>
        <taxon>Phytophthora</taxon>
    </lineage>
</organism>
<accession>W2NXQ1</accession>
<dbReference type="EMBL" id="KI691616">
    <property type="protein sequence ID" value="ETM52449.1"/>
    <property type="molecule type" value="Genomic_DNA"/>
</dbReference>
<dbReference type="VEuPathDB" id="FungiDB:PPTG_23057"/>
<protein>
    <submittedName>
        <fullName evidence="2">Uncharacterized protein</fullName>
    </submittedName>
</protein>
<proteinExistence type="predicted"/>
<dbReference type="AlphaFoldDB" id="W2NXQ1"/>
<dbReference type="Proteomes" id="UP000054532">
    <property type="component" value="Unassembled WGS sequence"/>
</dbReference>
<feature type="region of interest" description="Disordered" evidence="1">
    <location>
        <begin position="99"/>
        <end position="120"/>
    </location>
</feature>
<name>W2NXQ1_PHYNI</name>
<reference evidence="2" key="1">
    <citation type="submission" date="2013-11" db="EMBL/GenBank/DDBJ databases">
        <title>The Genome Sequence of Phytophthora parasitica IAC_01/95.</title>
        <authorList>
            <consortium name="The Broad Institute Genomics Platform"/>
            <person name="Russ C."/>
            <person name="Tyler B."/>
            <person name="Panabieres F."/>
            <person name="Shan W."/>
            <person name="Tripathy S."/>
            <person name="Grunwald N."/>
            <person name="Machado M."/>
            <person name="Johnson C.S."/>
            <person name="Arredondo F."/>
            <person name="Hong C."/>
            <person name="Coffey M."/>
            <person name="Young S.K."/>
            <person name="Zeng Q."/>
            <person name="Gargeya S."/>
            <person name="Fitzgerald M."/>
            <person name="Abouelleil A."/>
            <person name="Alvarado L."/>
            <person name="Chapman S.B."/>
            <person name="Gainer-Dewar J."/>
            <person name="Goldberg J."/>
            <person name="Griggs A."/>
            <person name="Gujja S."/>
            <person name="Hansen M."/>
            <person name="Howarth C."/>
            <person name="Imamovic A."/>
            <person name="Ireland A."/>
            <person name="Larimer J."/>
            <person name="McCowan C."/>
            <person name="Murphy C."/>
            <person name="Pearson M."/>
            <person name="Poon T.W."/>
            <person name="Priest M."/>
            <person name="Roberts A."/>
            <person name="Saif S."/>
            <person name="Shea T."/>
            <person name="Sykes S."/>
            <person name="Wortman J."/>
            <person name="Nusbaum C."/>
            <person name="Birren B."/>
        </authorList>
    </citation>
    <scope>NUCLEOTIDE SEQUENCE [LARGE SCALE GENOMIC DNA]</scope>
    <source>
        <strain evidence="2">IAC_01/95</strain>
    </source>
</reference>